<dbReference type="InterPro" id="IPR011852">
    <property type="entry name" value="TRAP_TAXI"/>
</dbReference>
<reference evidence="2 3" key="1">
    <citation type="journal article" date="2020" name="Front. Microbiol.">
        <title>Design of Bacterial Strain-Specific qPCR Assays Using NGS Data and Publicly Available Resources and Its Application to Track Biocontrol Strains.</title>
        <authorList>
            <person name="Hernandez I."/>
            <person name="Sant C."/>
            <person name="Martinez R."/>
            <person name="Fernandez C."/>
        </authorList>
    </citation>
    <scope>NUCLEOTIDE SEQUENCE [LARGE SCALE GENOMIC DNA]</scope>
    <source>
        <strain evidence="2 3">B24</strain>
    </source>
</reference>
<proteinExistence type="predicted"/>
<sequence>MTLLRRALAACVLASLVLMTGCTPSQPSWAQRPIRLAGGSVTGVYYDYGQRLVEALSTDLDADARFLETNGSVDNLRRIGAGEAELGFAQSDVVADAVSGTGEFGDPLPIRAVARLYDEYVHVVVRADSAVQDISDLAGRPVSLGARGSGVSVVANRVLAASGIATSEVDDRQLGLDASIAALEDSRIDAFFWVGGLPTPGIERLAAERQIRLLSIDADAVERAGLAHPGVYRPAEFPVGAYGSDEPTSAMTVPNYLVGSAQMPDPLVSDVLGVLFASRVEIAEDVPAAALLDRRLAIFTDPIPLHPGAIEYYRDAHR</sequence>
<evidence type="ECO:0000313" key="2">
    <source>
        <dbReference type="EMBL" id="QMU95783.1"/>
    </source>
</evidence>
<dbReference type="RefSeq" id="WP_182253577.1">
    <property type="nucleotide sequence ID" value="NZ_CP043732.1"/>
</dbReference>
<evidence type="ECO:0000256" key="1">
    <source>
        <dbReference type="SAM" id="SignalP"/>
    </source>
</evidence>
<organism evidence="2 3">
    <name type="scientific">Microbacterium esteraromaticum</name>
    <dbReference type="NCBI Taxonomy" id="57043"/>
    <lineage>
        <taxon>Bacteria</taxon>
        <taxon>Bacillati</taxon>
        <taxon>Actinomycetota</taxon>
        <taxon>Actinomycetes</taxon>
        <taxon>Micrococcales</taxon>
        <taxon>Microbacteriaceae</taxon>
        <taxon>Microbacterium</taxon>
    </lineage>
</organism>
<dbReference type="PANTHER" id="PTHR42941:SF1">
    <property type="entry name" value="SLL1037 PROTEIN"/>
    <property type="match status" value="1"/>
</dbReference>
<accession>A0A7D8ABQ0</accession>
<dbReference type="Proteomes" id="UP000515708">
    <property type="component" value="Chromosome"/>
</dbReference>
<name>A0A7D8ABQ0_9MICO</name>
<dbReference type="EMBL" id="CP043732">
    <property type="protein sequence ID" value="QMU95783.1"/>
    <property type="molecule type" value="Genomic_DNA"/>
</dbReference>
<keyword evidence="1" id="KW-0732">Signal</keyword>
<dbReference type="NCBIfam" id="TIGR02122">
    <property type="entry name" value="TRAP_TAXI"/>
    <property type="match status" value="1"/>
</dbReference>
<dbReference type="Gene3D" id="3.40.190.10">
    <property type="entry name" value="Periplasmic binding protein-like II"/>
    <property type="match status" value="2"/>
</dbReference>
<feature type="signal peptide" evidence="1">
    <location>
        <begin position="1"/>
        <end position="30"/>
    </location>
</feature>
<protein>
    <submittedName>
        <fullName evidence="2">TAXI family TRAP transporter solute-binding subunit</fullName>
    </submittedName>
</protein>
<dbReference type="SUPFAM" id="SSF53850">
    <property type="entry name" value="Periplasmic binding protein-like II"/>
    <property type="match status" value="1"/>
</dbReference>
<evidence type="ECO:0000313" key="3">
    <source>
        <dbReference type="Proteomes" id="UP000515708"/>
    </source>
</evidence>
<dbReference type="PANTHER" id="PTHR42941">
    <property type="entry name" value="SLL1037 PROTEIN"/>
    <property type="match status" value="1"/>
</dbReference>
<dbReference type="Pfam" id="PF16868">
    <property type="entry name" value="NMT1_3"/>
    <property type="match status" value="1"/>
</dbReference>
<dbReference type="PROSITE" id="PS51257">
    <property type="entry name" value="PROKAR_LIPOPROTEIN"/>
    <property type="match status" value="1"/>
</dbReference>
<dbReference type="AlphaFoldDB" id="A0A7D8ABQ0"/>
<gene>
    <name evidence="2" type="ORF">FVO59_00120</name>
</gene>
<feature type="chain" id="PRO_5027892188" evidence="1">
    <location>
        <begin position="31"/>
        <end position="318"/>
    </location>
</feature>